<sequence>MNTSQLPIRSERHKTKENSSQLSAAFVLGTCWILFTLTPESWRSPGDYIVIGIIAIYLSSKLDKFKWSRIVKWTIALLVYVIGFILYVL</sequence>
<keyword evidence="1" id="KW-1133">Transmembrane helix</keyword>
<organism evidence="2 3">
    <name type="scientific">Priestia aryabhattai</name>
    <name type="common">Bacillus aryabhattai</name>
    <dbReference type="NCBI Taxonomy" id="412384"/>
    <lineage>
        <taxon>Bacteria</taxon>
        <taxon>Bacillati</taxon>
        <taxon>Bacillota</taxon>
        <taxon>Bacilli</taxon>
        <taxon>Bacillales</taxon>
        <taxon>Bacillaceae</taxon>
        <taxon>Priestia</taxon>
    </lineage>
</organism>
<evidence type="ECO:0000256" key="1">
    <source>
        <dbReference type="SAM" id="Phobius"/>
    </source>
</evidence>
<feature type="transmembrane region" description="Helical" evidence="1">
    <location>
        <begin position="70"/>
        <end position="88"/>
    </location>
</feature>
<dbReference type="GeneID" id="64148233"/>
<keyword evidence="3" id="KW-1185">Reference proteome</keyword>
<proteinExistence type="predicted"/>
<comment type="caution">
    <text evidence="2">The sequence shown here is derived from an EMBL/GenBank/DDBJ whole genome shotgun (WGS) entry which is preliminary data.</text>
</comment>
<keyword evidence="1" id="KW-0472">Membrane</keyword>
<evidence type="ECO:0000313" key="2">
    <source>
        <dbReference type="EMBL" id="MBA9042526.1"/>
    </source>
</evidence>
<accession>A0A7W3RHL0</accession>
<protein>
    <submittedName>
        <fullName evidence="2">Uncharacterized protein</fullName>
    </submittedName>
</protein>
<keyword evidence="1" id="KW-0812">Transmembrane</keyword>
<gene>
    <name evidence="2" type="ORF">HNP21_005661</name>
</gene>
<reference evidence="2" key="1">
    <citation type="submission" date="2020-08" db="EMBL/GenBank/DDBJ databases">
        <title>Functional genomics of gut bacteria from endangered species of beetles.</title>
        <authorList>
            <person name="Carlos-Shanley C."/>
        </authorList>
    </citation>
    <scope>NUCLEOTIDE SEQUENCE [LARGE SCALE GENOMIC DNA]</scope>
    <source>
        <strain evidence="2">S00060</strain>
    </source>
</reference>
<feature type="transmembrane region" description="Helical" evidence="1">
    <location>
        <begin position="21"/>
        <end position="39"/>
    </location>
</feature>
<dbReference type="EMBL" id="JACJHT010000013">
    <property type="protein sequence ID" value="MBA9042526.1"/>
    <property type="molecule type" value="Genomic_DNA"/>
</dbReference>
<dbReference type="Proteomes" id="UP000543174">
    <property type="component" value="Unassembled WGS sequence"/>
</dbReference>
<evidence type="ECO:0000313" key="3">
    <source>
        <dbReference type="Proteomes" id="UP000543174"/>
    </source>
</evidence>
<name>A0A7W3RHL0_PRIAR</name>
<dbReference type="RefSeq" id="WP_041816533.1">
    <property type="nucleotide sequence ID" value="NZ_JACJHT010000013.1"/>
</dbReference>
<dbReference type="AlphaFoldDB" id="A0A7W3RHL0"/>